<organism evidence="2 3">
    <name type="scientific">Araneus ventricosus</name>
    <name type="common">Orbweaver spider</name>
    <name type="synonym">Epeira ventricosa</name>
    <dbReference type="NCBI Taxonomy" id="182803"/>
    <lineage>
        <taxon>Eukaryota</taxon>
        <taxon>Metazoa</taxon>
        <taxon>Ecdysozoa</taxon>
        <taxon>Arthropoda</taxon>
        <taxon>Chelicerata</taxon>
        <taxon>Arachnida</taxon>
        <taxon>Araneae</taxon>
        <taxon>Araneomorphae</taxon>
        <taxon>Entelegynae</taxon>
        <taxon>Araneoidea</taxon>
        <taxon>Araneidae</taxon>
        <taxon>Araneus</taxon>
    </lineage>
</organism>
<dbReference type="EMBL" id="BGPR01011702">
    <property type="protein sequence ID" value="GBN52563.1"/>
    <property type="molecule type" value="Genomic_DNA"/>
</dbReference>
<evidence type="ECO:0000313" key="2">
    <source>
        <dbReference type="EMBL" id="GBN52563.1"/>
    </source>
</evidence>
<sequence>MSINLKLDTNAALEHKEAAEFSASPMFTDSQHHQAAILKLRYINDDLGKLTHRSGIRSSKPPTQEEPKAKKEKFFLATP</sequence>
<protein>
    <submittedName>
        <fullName evidence="2">Uncharacterized protein</fullName>
    </submittedName>
</protein>
<feature type="region of interest" description="Disordered" evidence="1">
    <location>
        <begin position="51"/>
        <end position="79"/>
    </location>
</feature>
<proteinExistence type="predicted"/>
<dbReference type="Proteomes" id="UP000499080">
    <property type="component" value="Unassembled WGS sequence"/>
</dbReference>
<gene>
    <name evidence="2" type="ORF">AVEN_244254_1</name>
</gene>
<comment type="caution">
    <text evidence="2">The sequence shown here is derived from an EMBL/GenBank/DDBJ whole genome shotgun (WGS) entry which is preliminary data.</text>
</comment>
<accession>A0A4Y2PNQ9</accession>
<reference evidence="2 3" key="1">
    <citation type="journal article" date="2019" name="Sci. Rep.">
        <title>Orb-weaving spider Araneus ventricosus genome elucidates the spidroin gene catalogue.</title>
        <authorList>
            <person name="Kono N."/>
            <person name="Nakamura H."/>
            <person name="Ohtoshi R."/>
            <person name="Moran D.A.P."/>
            <person name="Shinohara A."/>
            <person name="Yoshida Y."/>
            <person name="Fujiwara M."/>
            <person name="Mori M."/>
            <person name="Tomita M."/>
            <person name="Arakawa K."/>
        </authorList>
    </citation>
    <scope>NUCLEOTIDE SEQUENCE [LARGE SCALE GENOMIC DNA]</scope>
</reference>
<keyword evidence="3" id="KW-1185">Reference proteome</keyword>
<name>A0A4Y2PNQ9_ARAVE</name>
<dbReference type="AlphaFoldDB" id="A0A4Y2PNQ9"/>
<evidence type="ECO:0000313" key="3">
    <source>
        <dbReference type="Proteomes" id="UP000499080"/>
    </source>
</evidence>
<evidence type="ECO:0000256" key="1">
    <source>
        <dbReference type="SAM" id="MobiDB-lite"/>
    </source>
</evidence>
<feature type="compositionally biased region" description="Basic and acidic residues" evidence="1">
    <location>
        <begin position="63"/>
        <end position="79"/>
    </location>
</feature>